<dbReference type="AlphaFoldDB" id="A0AAN7QH68"/>
<organism evidence="8 9">
    <name type="scientific">Aquatica leii</name>
    <dbReference type="NCBI Taxonomy" id="1421715"/>
    <lineage>
        <taxon>Eukaryota</taxon>
        <taxon>Metazoa</taxon>
        <taxon>Ecdysozoa</taxon>
        <taxon>Arthropoda</taxon>
        <taxon>Hexapoda</taxon>
        <taxon>Insecta</taxon>
        <taxon>Pterygota</taxon>
        <taxon>Neoptera</taxon>
        <taxon>Endopterygota</taxon>
        <taxon>Coleoptera</taxon>
        <taxon>Polyphaga</taxon>
        <taxon>Elateriformia</taxon>
        <taxon>Elateroidea</taxon>
        <taxon>Lampyridae</taxon>
        <taxon>Luciolinae</taxon>
        <taxon>Aquatica</taxon>
    </lineage>
</organism>
<evidence type="ECO:0000256" key="1">
    <source>
        <dbReference type="ARBA" id="ARBA00004370"/>
    </source>
</evidence>
<feature type="transmembrane region" description="Helical" evidence="6">
    <location>
        <begin position="233"/>
        <end position="253"/>
    </location>
</feature>
<dbReference type="EMBL" id="JARPUR010000004">
    <property type="protein sequence ID" value="KAK4877503.1"/>
    <property type="molecule type" value="Genomic_DNA"/>
</dbReference>
<evidence type="ECO:0000259" key="7">
    <source>
        <dbReference type="Pfam" id="PF01490"/>
    </source>
</evidence>
<keyword evidence="2" id="KW-0813">Transport</keyword>
<keyword evidence="5 6" id="KW-0472">Membrane</keyword>
<feature type="domain" description="Amino acid transporter transmembrane" evidence="7">
    <location>
        <begin position="41"/>
        <end position="423"/>
    </location>
</feature>
<feature type="transmembrane region" description="Helical" evidence="6">
    <location>
        <begin position="190"/>
        <end position="213"/>
    </location>
</feature>
<gene>
    <name evidence="8" type="ORF">RN001_010009</name>
</gene>
<evidence type="ECO:0000313" key="9">
    <source>
        <dbReference type="Proteomes" id="UP001353858"/>
    </source>
</evidence>
<dbReference type="GO" id="GO:0016020">
    <property type="term" value="C:membrane"/>
    <property type="evidence" value="ECO:0007669"/>
    <property type="project" value="UniProtKB-SubCell"/>
</dbReference>
<protein>
    <recommendedName>
        <fullName evidence="7">Amino acid transporter transmembrane domain-containing protein</fullName>
    </recommendedName>
</protein>
<evidence type="ECO:0000256" key="2">
    <source>
        <dbReference type="ARBA" id="ARBA00022448"/>
    </source>
</evidence>
<dbReference type="Gene3D" id="1.20.1740.10">
    <property type="entry name" value="Amino acid/polyamine transporter I"/>
    <property type="match status" value="1"/>
</dbReference>
<evidence type="ECO:0000256" key="6">
    <source>
        <dbReference type="SAM" id="Phobius"/>
    </source>
</evidence>
<dbReference type="InterPro" id="IPR013057">
    <property type="entry name" value="AA_transpt_TM"/>
</dbReference>
<comment type="subcellular location">
    <subcellularLocation>
        <location evidence="1">Membrane</location>
    </subcellularLocation>
</comment>
<feature type="transmembrane region" description="Helical" evidence="6">
    <location>
        <begin position="265"/>
        <end position="288"/>
    </location>
</feature>
<feature type="transmembrane region" description="Helical" evidence="6">
    <location>
        <begin position="308"/>
        <end position="327"/>
    </location>
</feature>
<accession>A0AAN7QH68</accession>
<name>A0AAN7QH68_9COLE</name>
<keyword evidence="3 6" id="KW-0812">Transmembrane</keyword>
<feature type="transmembrane region" description="Helical" evidence="6">
    <location>
        <begin position="129"/>
        <end position="149"/>
    </location>
</feature>
<evidence type="ECO:0000256" key="3">
    <source>
        <dbReference type="ARBA" id="ARBA00022692"/>
    </source>
</evidence>
<comment type="caution">
    <text evidence="8">The sequence shown here is derived from an EMBL/GenBank/DDBJ whole genome shotgun (WGS) entry which is preliminary data.</text>
</comment>
<dbReference type="FunFam" id="1.20.1740.10:FF:000052">
    <property type="entry name" value="Lysine histidine transporter-like 3"/>
    <property type="match status" value="1"/>
</dbReference>
<keyword evidence="9" id="KW-1185">Reference proteome</keyword>
<dbReference type="Proteomes" id="UP001353858">
    <property type="component" value="Unassembled WGS sequence"/>
</dbReference>
<evidence type="ECO:0000256" key="4">
    <source>
        <dbReference type="ARBA" id="ARBA00022989"/>
    </source>
</evidence>
<feature type="transmembrane region" description="Helical" evidence="6">
    <location>
        <begin position="414"/>
        <end position="440"/>
    </location>
</feature>
<feature type="transmembrane region" description="Helical" evidence="6">
    <location>
        <begin position="74"/>
        <end position="100"/>
    </location>
</feature>
<feature type="transmembrane region" description="Helical" evidence="6">
    <location>
        <begin position="371"/>
        <end position="393"/>
    </location>
</feature>
<feature type="transmembrane region" description="Helical" evidence="6">
    <location>
        <begin position="348"/>
        <end position="365"/>
    </location>
</feature>
<feature type="transmembrane region" description="Helical" evidence="6">
    <location>
        <begin position="42"/>
        <end position="62"/>
    </location>
</feature>
<evidence type="ECO:0000313" key="8">
    <source>
        <dbReference type="EMBL" id="KAK4877503.1"/>
    </source>
</evidence>
<feature type="transmembrane region" description="Helical" evidence="6">
    <location>
        <begin position="161"/>
        <end position="183"/>
    </location>
</feature>
<dbReference type="PANTHER" id="PTHR48017">
    <property type="entry name" value="OS05G0424000 PROTEIN-RELATED"/>
    <property type="match status" value="1"/>
</dbReference>
<evidence type="ECO:0000256" key="5">
    <source>
        <dbReference type="ARBA" id="ARBA00023136"/>
    </source>
</evidence>
<dbReference type="Pfam" id="PF01490">
    <property type="entry name" value="Aa_trans"/>
    <property type="match status" value="1"/>
</dbReference>
<proteinExistence type="predicted"/>
<keyword evidence="4 6" id="KW-1133">Transmembrane helix</keyword>
<reference evidence="9" key="1">
    <citation type="submission" date="2023-01" db="EMBL/GenBank/DDBJ databases">
        <title>Key to firefly adult light organ development and bioluminescence: homeobox transcription factors regulate luciferase expression and transportation to peroxisome.</title>
        <authorList>
            <person name="Fu X."/>
        </authorList>
    </citation>
    <scope>NUCLEOTIDE SEQUENCE [LARGE SCALE GENOMIC DNA]</scope>
</reference>
<sequence>MVSYKTFELPQNGNSGKSDITISDIESSKSSKNEQKIGHKGLSVLTAAVFITGEMAGSGVLALPKAIVDTGGSIGIVLLVVFCVNAGFGGHCLGNCWNILEERYPEYRTSLRNPYSTIAYKAVGKCGSMIVSVCIQITLFGAGTVYLLLSSQILQQLLRHYLPNISFCIWFLVIAVILILPMWLESPKDFWAVGVTATLTTVLSCILMFVQMLLDSEFKISHVKHKVHNFHDFFLAFGTLLFAFGGASTFPTIQNDMVNKRKFSISVVIAFTVILFLYLPVAIGGYLVYGEHVQTNVAVSLGHSPLSVLANMLMGIHLVFAFLIVINPVCQELEEAFDIPCTLDWKRCLLRTIIVFIMVFVGESIPAFGKILSLVGGSTITLLTFVFPPYFYMKLCSQKNANWPERHLPLYYKMYLWELIIIGIIGGSAATYNAVISIFGSGMARPCYWP</sequence>